<dbReference type="Gene3D" id="3.30.420.10">
    <property type="entry name" value="Ribonuclease H-like superfamily/Ribonuclease H"/>
    <property type="match status" value="1"/>
</dbReference>
<accession>A0A4Y2CZC4</accession>
<protein>
    <submittedName>
        <fullName evidence="1">Uncharacterized protein</fullName>
    </submittedName>
</protein>
<dbReference type="EMBL" id="BGPR01000264">
    <property type="protein sequence ID" value="GBM09068.1"/>
    <property type="molecule type" value="Genomic_DNA"/>
</dbReference>
<gene>
    <name evidence="1" type="ORF">AVEN_87679_1</name>
</gene>
<comment type="caution">
    <text evidence="1">The sequence shown here is derived from an EMBL/GenBank/DDBJ whole genome shotgun (WGS) entry which is preliminary data.</text>
</comment>
<reference evidence="1 2" key="1">
    <citation type="journal article" date="2019" name="Sci. Rep.">
        <title>Orb-weaving spider Araneus ventricosus genome elucidates the spidroin gene catalogue.</title>
        <authorList>
            <person name="Kono N."/>
            <person name="Nakamura H."/>
            <person name="Ohtoshi R."/>
            <person name="Moran D.A.P."/>
            <person name="Shinohara A."/>
            <person name="Yoshida Y."/>
            <person name="Fujiwara M."/>
            <person name="Mori M."/>
            <person name="Tomita M."/>
            <person name="Arakawa K."/>
        </authorList>
    </citation>
    <scope>NUCLEOTIDE SEQUENCE [LARGE SCALE GENOMIC DNA]</scope>
</reference>
<evidence type="ECO:0000313" key="2">
    <source>
        <dbReference type="Proteomes" id="UP000499080"/>
    </source>
</evidence>
<dbReference type="GO" id="GO:0003676">
    <property type="term" value="F:nucleic acid binding"/>
    <property type="evidence" value="ECO:0007669"/>
    <property type="project" value="InterPro"/>
</dbReference>
<dbReference type="OrthoDB" id="8375143at2759"/>
<dbReference type="InterPro" id="IPR036397">
    <property type="entry name" value="RNaseH_sf"/>
</dbReference>
<dbReference type="Proteomes" id="UP000499080">
    <property type="component" value="Unassembled WGS sequence"/>
</dbReference>
<keyword evidence="2" id="KW-1185">Reference proteome</keyword>
<sequence>MNVWRTPLNSVDTNCLRVTVKHGGGSFMMWVTISWFSASRILTLERRVTGTDSMDILANQTHPMIQTLFSSGGVDFQDYKCPIHAAIPVKAWFKEHEDEVAHFCLPS</sequence>
<proteinExistence type="predicted"/>
<dbReference type="AlphaFoldDB" id="A0A4Y2CZC4"/>
<organism evidence="1 2">
    <name type="scientific">Araneus ventricosus</name>
    <name type="common">Orbweaver spider</name>
    <name type="synonym">Epeira ventricosa</name>
    <dbReference type="NCBI Taxonomy" id="182803"/>
    <lineage>
        <taxon>Eukaryota</taxon>
        <taxon>Metazoa</taxon>
        <taxon>Ecdysozoa</taxon>
        <taxon>Arthropoda</taxon>
        <taxon>Chelicerata</taxon>
        <taxon>Arachnida</taxon>
        <taxon>Araneae</taxon>
        <taxon>Araneomorphae</taxon>
        <taxon>Entelegynae</taxon>
        <taxon>Araneoidea</taxon>
        <taxon>Araneidae</taxon>
        <taxon>Araneus</taxon>
    </lineage>
</organism>
<name>A0A4Y2CZC4_ARAVE</name>
<evidence type="ECO:0000313" key="1">
    <source>
        <dbReference type="EMBL" id="GBM09068.1"/>
    </source>
</evidence>